<keyword evidence="2" id="KW-1185">Reference proteome</keyword>
<evidence type="ECO:0000313" key="1">
    <source>
        <dbReference type="EMBL" id="KAK8575072.1"/>
    </source>
</evidence>
<dbReference type="Proteomes" id="UP001472677">
    <property type="component" value="Unassembled WGS sequence"/>
</dbReference>
<reference evidence="1 2" key="1">
    <citation type="journal article" date="2024" name="G3 (Bethesda)">
        <title>Genome assembly of Hibiscus sabdariffa L. provides insights into metabolisms of medicinal natural products.</title>
        <authorList>
            <person name="Kim T."/>
        </authorList>
    </citation>
    <scope>NUCLEOTIDE SEQUENCE [LARGE SCALE GENOMIC DNA]</scope>
    <source>
        <strain evidence="1">TK-2024</strain>
        <tissue evidence="1">Old leaves</tissue>
    </source>
</reference>
<comment type="caution">
    <text evidence="1">The sequence shown here is derived from an EMBL/GenBank/DDBJ whole genome shotgun (WGS) entry which is preliminary data.</text>
</comment>
<evidence type="ECO:0000313" key="2">
    <source>
        <dbReference type="Proteomes" id="UP001472677"/>
    </source>
</evidence>
<organism evidence="1 2">
    <name type="scientific">Hibiscus sabdariffa</name>
    <name type="common">roselle</name>
    <dbReference type="NCBI Taxonomy" id="183260"/>
    <lineage>
        <taxon>Eukaryota</taxon>
        <taxon>Viridiplantae</taxon>
        <taxon>Streptophyta</taxon>
        <taxon>Embryophyta</taxon>
        <taxon>Tracheophyta</taxon>
        <taxon>Spermatophyta</taxon>
        <taxon>Magnoliopsida</taxon>
        <taxon>eudicotyledons</taxon>
        <taxon>Gunneridae</taxon>
        <taxon>Pentapetalae</taxon>
        <taxon>rosids</taxon>
        <taxon>malvids</taxon>
        <taxon>Malvales</taxon>
        <taxon>Malvaceae</taxon>
        <taxon>Malvoideae</taxon>
        <taxon>Hibiscus</taxon>
    </lineage>
</organism>
<protein>
    <submittedName>
        <fullName evidence="1">Uncharacterized protein</fullName>
    </submittedName>
</protein>
<proteinExistence type="predicted"/>
<gene>
    <name evidence="1" type="ORF">V6N12_062749</name>
</gene>
<accession>A0ABR2F9Q6</accession>
<sequence>MEAGVVFEPAVLGSRPLVNESMDVGCARVKNMRGWFDDERSLNTEDVIVLDEDCEIIEEGDYPTIRFSERVHDQAFTMAPAVSIEVEPSSADQDSFYDPWMDAKPHRRMYQNWDIKGRMAGNVTQVLGSRFTILQEKDLTREDDDYVSKLDELVAQGGGKEVLGVRSMDEDDPGDSRDMRVVNSMEERIVVEEVDVGVGMACCFKA</sequence>
<name>A0ABR2F9Q6_9ROSI</name>
<dbReference type="EMBL" id="JBBPBM010000007">
    <property type="protein sequence ID" value="KAK8575072.1"/>
    <property type="molecule type" value="Genomic_DNA"/>
</dbReference>